<dbReference type="PANTHER" id="PTHR21581">
    <property type="entry name" value="D-ALANYL-D-ALANINE CARBOXYPEPTIDASE"/>
    <property type="match status" value="1"/>
</dbReference>
<reference evidence="11 12" key="1">
    <citation type="submission" date="2016-10" db="EMBL/GenBank/DDBJ databases">
        <title>Draft Genome sequence of Roseomonas sp. strain M3.</title>
        <authorList>
            <person name="Subhash Y."/>
            <person name="Lee S."/>
        </authorList>
    </citation>
    <scope>NUCLEOTIDE SEQUENCE [LARGE SCALE GENOMIC DNA]</scope>
    <source>
        <strain evidence="11 12">M3</strain>
    </source>
</reference>
<evidence type="ECO:0000256" key="2">
    <source>
        <dbReference type="ARBA" id="ARBA00022729"/>
    </source>
</evidence>
<evidence type="ECO:0000256" key="9">
    <source>
        <dbReference type="RuleBase" id="RU004016"/>
    </source>
</evidence>
<protein>
    <recommendedName>
        <fullName evidence="10">Peptidase S11 D-alanyl-D-alanine carboxypeptidase A N-terminal domain-containing protein</fullName>
    </recommendedName>
</protein>
<evidence type="ECO:0000313" key="11">
    <source>
        <dbReference type="EMBL" id="ONG47274.1"/>
    </source>
</evidence>
<dbReference type="GO" id="GO:0009252">
    <property type="term" value="P:peptidoglycan biosynthetic process"/>
    <property type="evidence" value="ECO:0007669"/>
    <property type="project" value="UniProtKB-KW"/>
</dbReference>
<name>A0A1V2GVX7_9PROT</name>
<dbReference type="InterPro" id="IPR001967">
    <property type="entry name" value="Peptidase_S11_N"/>
</dbReference>
<keyword evidence="3" id="KW-0378">Hydrolase</keyword>
<dbReference type="Pfam" id="PF00768">
    <property type="entry name" value="Peptidase_S11"/>
    <property type="match status" value="1"/>
</dbReference>
<evidence type="ECO:0000256" key="7">
    <source>
        <dbReference type="PIRSR" id="PIRSR618044-1"/>
    </source>
</evidence>
<keyword evidence="5" id="KW-0573">Peptidoglycan synthesis</keyword>
<proteinExistence type="inferred from homology"/>
<feature type="active site" description="Proton acceptor" evidence="7">
    <location>
        <position position="84"/>
    </location>
</feature>
<dbReference type="InterPro" id="IPR012338">
    <property type="entry name" value="Beta-lactam/transpept-like"/>
</dbReference>
<evidence type="ECO:0000259" key="10">
    <source>
        <dbReference type="Pfam" id="PF00768"/>
    </source>
</evidence>
<evidence type="ECO:0000256" key="1">
    <source>
        <dbReference type="ARBA" id="ARBA00007164"/>
    </source>
</evidence>
<dbReference type="InterPro" id="IPR018044">
    <property type="entry name" value="Peptidase_S11"/>
</dbReference>
<evidence type="ECO:0000256" key="6">
    <source>
        <dbReference type="ARBA" id="ARBA00023316"/>
    </source>
</evidence>
<dbReference type="AlphaFoldDB" id="A0A1V2GVX7"/>
<evidence type="ECO:0000256" key="4">
    <source>
        <dbReference type="ARBA" id="ARBA00022960"/>
    </source>
</evidence>
<sequence length="333" mass="35607">MPQHIIAARTRAAIEALSARPWTARRWLAMLMGCLALGTALVAAPAQAQIGGSRYAAFVMDSATGEAIISVNADEPRYPASLTKMMTLYMVFDAMQQGRITAATRIPVSRHAAGQEPSKLGLKPGSSIAVRDVILGLVTKSANDAAAAIAEHLGGSEVQFGRMMTRKAEQLGMRNSSFRNASGLPDANQVTTARDMAILSRALIRHFPNRYGYFSARSFEYRGRTVTGHNRVLTEYDGADGLKTGFIRASGFNLAASAMRDGVRVIAVVFGGATSRERDDHIMALMDRGFAERGAAPRGGMMMAERPYTPAPMEMPRLVGTASAASLAAPVAR</sequence>
<dbReference type="EMBL" id="MLCO01000289">
    <property type="protein sequence ID" value="ONG47274.1"/>
    <property type="molecule type" value="Genomic_DNA"/>
</dbReference>
<dbReference type="Proteomes" id="UP000188879">
    <property type="component" value="Unassembled WGS sequence"/>
</dbReference>
<comment type="caution">
    <text evidence="11">The sequence shown here is derived from an EMBL/GenBank/DDBJ whole genome shotgun (WGS) entry which is preliminary data.</text>
</comment>
<dbReference type="PANTHER" id="PTHR21581:SF6">
    <property type="entry name" value="TRAFFICKING PROTEIN PARTICLE COMPLEX SUBUNIT 12"/>
    <property type="match status" value="1"/>
</dbReference>
<dbReference type="GO" id="GO:0008360">
    <property type="term" value="P:regulation of cell shape"/>
    <property type="evidence" value="ECO:0007669"/>
    <property type="project" value="UniProtKB-KW"/>
</dbReference>
<dbReference type="GO" id="GO:0006508">
    <property type="term" value="P:proteolysis"/>
    <property type="evidence" value="ECO:0007669"/>
    <property type="project" value="InterPro"/>
</dbReference>
<feature type="active site" evidence="7">
    <location>
        <position position="141"/>
    </location>
</feature>
<accession>A0A1V2GVX7</accession>
<feature type="domain" description="Peptidase S11 D-alanyl-D-alanine carboxypeptidase A N-terminal" evidence="10">
    <location>
        <begin position="56"/>
        <end position="273"/>
    </location>
</feature>
<evidence type="ECO:0000313" key="12">
    <source>
        <dbReference type="Proteomes" id="UP000188879"/>
    </source>
</evidence>
<gene>
    <name evidence="11" type="ORF">BKE38_24115</name>
</gene>
<feature type="active site" description="Acyl-ester intermediate" evidence="7">
    <location>
        <position position="81"/>
    </location>
</feature>
<feature type="non-terminal residue" evidence="11">
    <location>
        <position position="333"/>
    </location>
</feature>
<keyword evidence="12" id="KW-1185">Reference proteome</keyword>
<comment type="similarity">
    <text evidence="1 9">Belongs to the peptidase S11 family.</text>
</comment>
<dbReference type="RefSeq" id="WP_076959838.1">
    <property type="nucleotide sequence ID" value="NZ_MLCO01000289.1"/>
</dbReference>
<dbReference type="GO" id="GO:0071555">
    <property type="term" value="P:cell wall organization"/>
    <property type="evidence" value="ECO:0007669"/>
    <property type="project" value="UniProtKB-KW"/>
</dbReference>
<dbReference type="SUPFAM" id="SSF56601">
    <property type="entry name" value="beta-lactamase/transpeptidase-like"/>
    <property type="match status" value="1"/>
</dbReference>
<feature type="binding site" evidence="8">
    <location>
        <position position="243"/>
    </location>
    <ligand>
        <name>substrate</name>
    </ligand>
</feature>
<dbReference type="Gene3D" id="3.40.710.10">
    <property type="entry name" value="DD-peptidase/beta-lactamase superfamily"/>
    <property type="match status" value="1"/>
</dbReference>
<organism evidence="11 12">
    <name type="scientific">Teichococcus deserti</name>
    <dbReference type="NCBI Taxonomy" id="1817963"/>
    <lineage>
        <taxon>Bacteria</taxon>
        <taxon>Pseudomonadati</taxon>
        <taxon>Pseudomonadota</taxon>
        <taxon>Alphaproteobacteria</taxon>
        <taxon>Acetobacterales</taxon>
        <taxon>Roseomonadaceae</taxon>
        <taxon>Roseomonas</taxon>
    </lineage>
</organism>
<keyword evidence="6" id="KW-0961">Cell wall biogenesis/degradation</keyword>
<dbReference type="PRINTS" id="PR00725">
    <property type="entry name" value="DADACBPTASE1"/>
</dbReference>
<dbReference type="GO" id="GO:0009002">
    <property type="term" value="F:serine-type D-Ala-D-Ala carboxypeptidase activity"/>
    <property type="evidence" value="ECO:0007669"/>
    <property type="project" value="InterPro"/>
</dbReference>
<evidence type="ECO:0000256" key="3">
    <source>
        <dbReference type="ARBA" id="ARBA00022801"/>
    </source>
</evidence>
<evidence type="ECO:0000256" key="8">
    <source>
        <dbReference type="PIRSR" id="PIRSR618044-2"/>
    </source>
</evidence>
<evidence type="ECO:0000256" key="5">
    <source>
        <dbReference type="ARBA" id="ARBA00022984"/>
    </source>
</evidence>
<keyword evidence="4" id="KW-0133">Cell shape</keyword>
<keyword evidence="2" id="KW-0732">Signal</keyword>